<dbReference type="EMBL" id="MU003773">
    <property type="protein sequence ID" value="KAF2723984.1"/>
    <property type="molecule type" value="Genomic_DNA"/>
</dbReference>
<dbReference type="Proteomes" id="UP000799441">
    <property type="component" value="Unassembled WGS sequence"/>
</dbReference>
<dbReference type="GO" id="GO:0016020">
    <property type="term" value="C:membrane"/>
    <property type="evidence" value="ECO:0007669"/>
    <property type="project" value="InterPro"/>
</dbReference>
<evidence type="ECO:0000256" key="2">
    <source>
        <dbReference type="SAM" id="Phobius"/>
    </source>
</evidence>
<dbReference type="SUPFAM" id="SSF48652">
    <property type="entry name" value="Tetraspanin"/>
    <property type="match status" value="1"/>
</dbReference>
<keyword evidence="2" id="KW-1133">Transmembrane helix</keyword>
<comment type="caution">
    <text evidence="3">The sequence shown here is derived from an EMBL/GenBank/DDBJ whole genome shotgun (WGS) entry which is preliminary data.</text>
</comment>
<keyword evidence="2" id="KW-0812">Transmembrane</keyword>
<sequence length="297" mass="33280">MAVTRRQITTAVSGLYLLGLTVVAAYVLQQINRFSIPIPNILTALTVALPPLVGIAVSSLNAFDEHLSTKSRVPTSQIQHTIILVFTVYEAIIATLAGVHLSPQTNLRCGLQDKWRALYMAKDTAALKTIQNALRCCGFESMKDMAWPFPDKTHKADACMIRYAGERDRSCLGPWRSRERSMAGLLMFVAVGIFLWKMAIFYFPRPSSPWSAPSTEGRVRLPIEGGNEPGREHHHHKRPSIGYLDDPDSRNDDDSLAGEVERLNSESSMSSRVEGSRIHPSQIWHNDNQWTREQARI</sequence>
<protein>
    <recommendedName>
        <fullName evidence="5">Tetraspanin Tsp3</fullName>
    </recommendedName>
</protein>
<gene>
    <name evidence="3" type="ORF">K431DRAFT_241534</name>
</gene>
<feature type="compositionally biased region" description="Basic and acidic residues" evidence="1">
    <location>
        <begin position="247"/>
        <end position="264"/>
    </location>
</feature>
<evidence type="ECO:0000256" key="1">
    <source>
        <dbReference type="SAM" id="MobiDB-lite"/>
    </source>
</evidence>
<proteinExistence type="predicted"/>
<keyword evidence="2" id="KW-0472">Membrane</keyword>
<name>A0A9P4QCP6_9PEZI</name>
<feature type="compositionally biased region" description="Polar residues" evidence="1">
    <location>
        <begin position="283"/>
        <end position="297"/>
    </location>
</feature>
<feature type="transmembrane region" description="Helical" evidence="2">
    <location>
        <begin position="41"/>
        <end position="60"/>
    </location>
</feature>
<keyword evidence="4" id="KW-1185">Reference proteome</keyword>
<evidence type="ECO:0000313" key="3">
    <source>
        <dbReference type="EMBL" id="KAF2723984.1"/>
    </source>
</evidence>
<accession>A0A9P4QCP6</accession>
<feature type="transmembrane region" description="Helical" evidence="2">
    <location>
        <begin position="182"/>
        <end position="203"/>
    </location>
</feature>
<dbReference type="OrthoDB" id="71600at2759"/>
<organism evidence="3 4">
    <name type="scientific">Polychaeton citri CBS 116435</name>
    <dbReference type="NCBI Taxonomy" id="1314669"/>
    <lineage>
        <taxon>Eukaryota</taxon>
        <taxon>Fungi</taxon>
        <taxon>Dikarya</taxon>
        <taxon>Ascomycota</taxon>
        <taxon>Pezizomycotina</taxon>
        <taxon>Dothideomycetes</taxon>
        <taxon>Dothideomycetidae</taxon>
        <taxon>Capnodiales</taxon>
        <taxon>Capnodiaceae</taxon>
        <taxon>Polychaeton</taxon>
    </lineage>
</organism>
<feature type="region of interest" description="Disordered" evidence="1">
    <location>
        <begin position="208"/>
        <end position="297"/>
    </location>
</feature>
<evidence type="ECO:0008006" key="5">
    <source>
        <dbReference type="Google" id="ProtNLM"/>
    </source>
</evidence>
<dbReference type="InterPro" id="IPR008952">
    <property type="entry name" value="Tetraspanin_EC2_sf"/>
</dbReference>
<reference evidence="3" key="1">
    <citation type="journal article" date="2020" name="Stud. Mycol.">
        <title>101 Dothideomycetes genomes: a test case for predicting lifestyles and emergence of pathogens.</title>
        <authorList>
            <person name="Haridas S."/>
            <person name="Albert R."/>
            <person name="Binder M."/>
            <person name="Bloem J."/>
            <person name="Labutti K."/>
            <person name="Salamov A."/>
            <person name="Andreopoulos B."/>
            <person name="Baker S."/>
            <person name="Barry K."/>
            <person name="Bills G."/>
            <person name="Bluhm B."/>
            <person name="Cannon C."/>
            <person name="Castanera R."/>
            <person name="Culley D."/>
            <person name="Daum C."/>
            <person name="Ezra D."/>
            <person name="Gonzalez J."/>
            <person name="Henrissat B."/>
            <person name="Kuo A."/>
            <person name="Liang C."/>
            <person name="Lipzen A."/>
            <person name="Lutzoni F."/>
            <person name="Magnuson J."/>
            <person name="Mondo S."/>
            <person name="Nolan M."/>
            <person name="Ohm R."/>
            <person name="Pangilinan J."/>
            <person name="Park H.-J."/>
            <person name="Ramirez L."/>
            <person name="Alfaro M."/>
            <person name="Sun H."/>
            <person name="Tritt A."/>
            <person name="Yoshinaga Y."/>
            <person name="Zwiers L.-H."/>
            <person name="Turgeon B."/>
            <person name="Goodwin S."/>
            <person name="Spatafora J."/>
            <person name="Crous P."/>
            <person name="Grigoriev I."/>
        </authorList>
    </citation>
    <scope>NUCLEOTIDE SEQUENCE</scope>
    <source>
        <strain evidence="3">CBS 116435</strain>
    </source>
</reference>
<dbReference type="AlphaFoldDB" id="A0A9P4QCP6"/>
<evidence type="ECO:0000313" key="4">
    <source>
        <dbReference type="Proteomes" id="UP000799441"/>
    </source>
</evidence>